<organism evidence="1 2">
    <name type="scientific">Racocetra persica</name>
    <dbReference type="NCBI Taxonomy" id="160502"/>
    <lineage>
        <taxon>Eukaryota</taxon>
        <taxon>Fungi</taxon>
        <taxon>Fungi incertae sedis</taxon>
        <taxon>Mucoromycota</taxon>
        <taxon>Glomeromycotina</taxon>
        <taxon>Glomeromycetes</taxon>
        <taxon>Diversisporales</taxon>
        <taxon>Gigasporaceae</taxon>
        <taxon>Racocetra</taxon>
    </lineage>
</organism>
<reference evidence="1" key="1">
    <citation type="submission" date="2021-06" db="EMBL/GenBank/DDBJ databases">
        <authorList>
            <person name="Kallberg Y."/>
            <person name="Tangrot J."/>
            <person name="Rosling A."/>
        </authorList>
    </citation>
    <scope>NUCLEOTIDE SEQUENCE</scope>
    <source>
        <strain evidence="1">MA461A</strain>
    </source>
</reference>
<dbReference type="Proteomes" id="UP000789920">
    <property type="component" value="Unassembled WGS sequence"/>
</dbReference>
<sequence length="68" mass="8063">YYVNKKQIILSASQKYNICKEKATNPNIKNIDLANKYNIRKSTITDILKKSKQWLAITTEKEEEIRKF</sequence>
<evidence type="ECO:0000313" key="2">
    <source>
        <dbReference type="Proteomes" id="UP000789920"/>
    </source>
</evidence>
<comment type="caution">
    <text evidence="1">The sequence shown here is derived from an EMBL/GenBank/DDBJ whole genome shotgun (WGS) entry which is preliminary data.</text>
</comment>
<protein>
    <submittedName>
        <fullName evidence="1">16826_t:CDS:1</fullName>
    </submittedName>
</protein>
<evidence type="ECO:0000313" key="1">
    <source>
        <dbReference type="EMBL" id="CAG8742344.1"/>
    </source>
</evidence>
<name>A0ACA9Q9M3_9GLOM</name>
<accession>A0ACA9Q9M3</accession>
<proteinExistence type="predicted"/>
<dbReference type="EMBL" id="CAJVQC010029327">
    <property type="protein sequence ID" value="CAG8742344.1"/>
    <property type="molecule type" value="Genomic_DNA"/>
</dbReference>
<feature type="non-terminal residue" evidence="1">
    <location>
        <position position="1"/>
    </location>
</feature>
<feature type="non-terminal residue" evidence="1">
    <location>
        <position position="68"/>
    </location>
</feature>
<keyword evidence="2" id="KW-1185">Reference proteome</keyword>
<gene>
    <name evidence="1" type="ORF">RPERSI_LOCUS13280</name>
</gene>